<comment type="caution">
    <text evidence="1">The sequence shown here is derived from an EMBL/GenBank/DDBJ whole genome shotgun (WGS) entry which is preliminary data.</text>
</comment>
<sequence length="273" mass="31899">MAQTNNTNHKLTNLELSIQISLSGLSFCVLDRSTTTILNLHSISFKIKKSPTDLLDALKHLFNTETVLQQTFKTITVIHVNDWSTLVPKPLFKEESLADYLKFNTKILKTDFITFDEITQNDSVNVYVPFTNVNNYIFDQFGTFTYKHFSTILIEQLLTFEKHNNTSKVYVNISEFNFEIIAFNNGELLLYNTFEHQTKEDFIYYLLFTLEQLQLNPETIEVVFLGDINEDDTLYQIAYKYIRHVSFGNRMDTFTFNTQPKSNYSNFTLLKSL</sequence>
<dbReference type="EMBL" id="QLLO01000010">
    <property type="protein sequence ID" value="RAJ12038.1"/>
    <property type="molecule type" value="Genomic_DNA"/>
</dbReference>
<dbReference type="AlphaFoldDB" id="A0A327R7E6"/>
<dbReference type="RefSeq" id="WP_111660801.1">
    <property type="nucleotide sequence ID" value="NZ_QLLO01000010.1"/>
</dbReference>
<evidence type="ECO:0000313" key="1">
    <source>
        <dbReference type="EMBL" id="RAJ12038.1"/>
    </source>
</evidence>
<accession>A0A327R7E6</accession>
<gene>
    <name evidence="1" type="ORF">LY08_02538</name>
</gene>
<evidence type="ECO:0000313" key="2">
    <source>
        <dbReference type="Proteomes" id="UP000248703"/>
    </source>
</evidence>
<dbReference type="Proteomes" id="UP000248703">
    <property type="component" value="Unassembled WGS sequence"/>
</dbReference>
<dbReference type="Pfam" id="PF12864">
    <property type="entry name" value="DUF3822"/>
    <property type="match status" value="1"/>
</dbReference>
<dbReference type="OrthoDB" id="658622at2"/>
<proteinExistence type="predicted"/>
<keyword evidence="2" id="KW-1185">Reference proteome</keyword>
<dbReference type="Gene3D" id="3.30.420.250">
    <property type="match status" value="1"/>
</dbReference>
<organism evidence="1 2">
    <name type="scientific">Olleya aquimaris</name>
    <dbReference type="NCBI Taxonomy" id="639310"/>
    <lineage>
        <taxon>Bacteria</taxon>
        <taxon>Pseudomonadati</taxon>
        <taxon>Bacteroidota</taxon>
        <taxon>Flavobacteriia</taxon>
        <taxon>Flavobacteriales</taxon>
        <taxon>Flavobacteriaceae</taxon>
    </lineage>
</organism>
<protein>
    <submittedName>
        <fullName evidence="1">Uncharacterized protein DUF3822</fullName>
    </submittedName>
</protein>
<dbReference type="Gene3D" id="3.30.420.260">
    <property type="match status" value="1"/>
</dbReference>
<dbReference type="InterPro" id="IPR024213">
    <property type="entry name" value="DUF3822"/>
</dbReference>
<name>A0A327R7E6_9FLAO</name>
<dbReference type="CDD" id="cd24013">
    <property type="entry name" value="ASKHA_ATPase_BT3980-like"/>
    <property type="match status" value="1"/>
</dbReference>
<reference evidence="1 2" key="1">
    <citation type="submission" date="2018-06" db="EMBL/GenBank/DDBJ databases">
        <title>Genomic Encyclopedia of Archaeal and Bacterial Type Strains, Phase II (KMG-II): from individual species to whole genera.</title>
        <authorList>
            <person name="Goeker M."/>
        </authorList>
    </citation>
    <scope>NUCLEOTIDE SEQUENCE [LARGE SCALE GENOMIC DNA]</scope>
    <source>
        <strain evidence="1 2">DSM 24464</strain>
    </source>
</reference>